<feature type="transmembrane region" description="Helical" evidence="10">
    <location>
        <begin position="6"/>
        <end position="24"/>
    </location>
</feature>
<keyword evidence="9 10" id="KW-0472">Membrane</keyword>
<evidence type="ECO:0000256" key="1">
    <source>
        <dbReference type="ARBA" id="ARBA00002378"/>
    </source>
</evidence>
<proteinExistence type="inferred from homology"/>
<dbReference type="InterPro" id="IPR039428">
    <property type="entry name" value="NUOK/Mnh_C1-like"/>
</dbReference>
<evidence type="ECO:0000256" key="5">
    <source>
        <dbReference type="ARBA" id="ARBA00022692"/>
    </source>
</evidence>
<evidence type="ECO:0000256" key="7">
    <source>
        <dbReference type="ARBA" id="ARBA00022967"/>
    </source>
</evidence>
<keyword evidence="7 10" id="KW-1278">Translocase</keyword>
<keyword evidence="10" id="KW-0520">NAD</keyword>
<dbReference type="AlphaFoldDB" id="A0A6S6SK77"/>
<protein>
    <recommendedName>
        <fullName evidence="10">NADH-quinone oxidoreductase subunit K</fullName>
        <ecNumber evidence="10">7.1.1.-</ecNumber>
    </recommendedName>
    <alternativeName>
        <fullName evidence="10">NADH dehydrogenase I subunit K</fullName>
    </alternativeName>
    <alternativeName>
        <fullName evidence="10">NDH-1 subunit K</fullName>
    </alternativeName>
</protein>
<dbReference type="InterPro" id="IPR001133">
    <property type="entry name" value="NADH_UbQ_OxRdtase_chain4L/K"/>
</dbReference>
<dbReference type="HAMAP" id="MF_01456">
    <property type="entry name" value="NDH1_NuoK"/>
    <property type="match status" value="1"/>
</dbReference>
<dbReference type="Pfam" id="PF00420">
    <property type="entry name" value="Oxidored_q2"/>
    <property type="match status" value="1"/>
</dbReference>
<dbReference type="NCBIfam" id="NF004320">
    <property type="entry name" value="PRK05715.1-2"/>
    <property type="match status" value="1"/>
</dbReference>
<name>A0A6S6SK77_9BACT</name>
<sequence length="104" mass="11490">MTTLLGYGTIAIILFSIGVIGVVARRNIFVMYMSIELMLNAVNLLLVVFSKLHQDMDGQIIAMMIIAIAAAEAAIFLTVMILLFRSKGSLDSDLFIKLKPEINR</sequence>
<gene>
    <name evidence="10" type="primary">nuoK</name>
    <name evidence="11" type="ORF">HELGO_WM4469</name>
</gene>
<feature type="transmembrane region" description="Helical" evidence="10">
    <location>
        <begin position="61"/>
        <end position="84"/>
    </location>
</feature>
<dbReference type="GO" id="GO:0042773">
    <property type="term" value="P:ATP synthesis coupled electron transport"/>
    <property type="evidence" value="ECO:0007669"/>
    <property type="project" value="InterPro"/>
</dbReference>
<evidence type="ECO:0000256" key="10">
    <source>
        <dbReference type="HAMAP-Rule" id="MF_01456"/>
    </source>
</evidence>
<evidence type="ECO:0000256" key="2">
    <source>
        <dbReference type="ARBA" id="ARBA00004141"/>
    </source>
</evidence>
<comment type="subcellular location">
    <subcellularLocation>
        <location evidence="10">Cell membrane</location>
        <topology evidence="10">Multi-pass membrane protein</topology>
    </subcellularLocation>
    <subcellularLocation>
        <location evidence="2">Membrane</location>
        <topology evidence="2">Multi-pass membrane protein</topology>
    </subcellularLocation>
</comment>
<keyword evidence="5 10" id="KW-0812">Transmembrane</keyword>
<dbReference type="Gene3D" id="1.10.287.3510">
    <property type="match status" value="1"/>
</dbReference>
<accession>A0A6S6SK77</accession>
<evidence type="ECO:0000256" key="9">
    <source>
        <dbReference type="ARBA" id="ARBA00023136"/>
    </source>
</evidence>
<keyword evidence="11" id="KW-0560">Oxidoreductase</keyword>
<keyword evidence="4 10" id="KW-0813">Transport</keyword>
<comment type="similarity">
    <text evidence="3 10">Belongs to the complex I subunit 4L family.</text>
</comment>
<reference evidence="11" key="1">
    <citation type="submission" date="2020-01" db="EMBL/GenBank/DDBJ databases">
        <authorList>
            <person name="Meier V. D."/>
            <person name="Meier V D."/>
        </authorList>
    </citation>
    <scope>NUCLEOTIDE SEQUENCE</scope>
    <source>
        <strain evidence="11">HLG_WM_MAG_06</strain>
    </source>
</reference>
<dbReference type="PANTHER" id="PTHR11434:SF16">
    <property type="entry name" value="NADH-UBIQUINONE OXIDOREDUCTASE CHAIN 4L"/>
    <property type="match status" value="1"/>
</dbReference>
<dbReference type="EMBL" id="CACVAP010000053">
    <property type="protein sequence ID" value="CAA6807739.1"/>
    <property type="molecule type" value="Genomic_DNA"/>
</dbReference>
<dbReference type="EC" id="7.1.1.-" evidence="10"/>
<evidence type="ECO:0000256" key="8">
    <source>
        <dbReference type="ARBA" id="ARBA00022989"/>
    </source>
</evidence>
<keyword evidence="8 10" id="KW-1133">Transmembrane helix</keyword>
<dbReference type="PANTHER" id="PTHR11434">
    <property type="entry name" value="NADH-UBIQUINONE OXIDOREDUCTASE SUBUNIT ND4L"/>
    <property type="match status" value="1"/>
</dbReference>
<keyword evidence="10" id="KW-1003">Cell membrane</keyword>
<keyword evidence="6 10" id="KW-0874">Quinone</keyword>
<evidence type="ECO:0000256" key="4">
    <source>
        <dbReference type="ARBA" id="ARBA00022448"/>
    </source>
</evidence>
<dbReference type="GO" id="GO:0048038">
    <property type="term" value="F:quinone binding"/>
    <property type="evidence" value="ECO:0007669"/>
    <property type="project" value="UniProtKB-KW"/>
</dbReference>
<evidence type="ECO:0000313" key="11">
    <source>
        <dbReference type="EMBL" id="CAA6807739.1"/>
    </source>
</evidence>
<evidence type="ECO:0000256" key="3">
    <source>
        <dbReference type="ARBA" id="ARBA00010519"/>
    </source>
</evidence>
<feature type="transmembrane region" description="Helical" evidence="10">
    <location>
        <begin position="29"/>
        <end position="49"/>
    </location>
</feature>
<keyword evidence="10 11" id="KW-0830">Ubiquinone</keyword>
<dbReference type="GO" id="GO:0030964">
    <property type="term" value="C:NADH dehydrogenase complex"/>
    <property type="evidence" value="ECO:0007669"/>
    <property type="project" value="TreeGrafter"/>
</dbReference>
<comment type="subunit">
    <text evidence="10">NDH-1 is composed of 14 different subunits. Subunits NuoA, H, J, K, L, M, N constitute the membrane sector of the complex.</text>
</comment>
<dbReference type="GO" id="GO:0050136">
    <property type="term" value="F:NADH dehydrogenase (quinone) (non-electrogenic) activity"/>
    <property type="evidence" value="ECO:0007669"/>
    <property type="project" value="UniProtKB-UniRule"/>
</dbReference>
<dbReference type="FunFam" id="1.10.287.3510:FF:000001">
    <property type="entry name" value="NADH-quinone oxidoreductase subunit K"/>
    <property type="match status" value="1"/>
</dbReference>
<evidence type="ECO:0000256" key="6">
    <source>
        <dbReference type="ARBA" id="ARBA00022719"/>
    </source>
</evidence>
<organism evidence="11">
    <name type="scientific">uncultured Sulfurovum sp</name>
    <dbReference type="NCBI Taxonomy" id="269237"/>
    <lineage>
        <taxon>Bacteria</taxon>
        <taxon>Pseudomonadati</taxon>
        <taxon>Campylobacterota</taxon>
        <taxon>Epsilonproteobacteria</taxon>
        <taxon>Campylobacterales</taxon>
        <taxon>Sulfurovaceae</taxon>
        <taxon>Sulfurovum</taxon>
        <taxon>environmental samples</taxon>
    </lineage>
</organism>
<comment type="catalytic activity">
    <reaction evidence="10">
        <text>a quinone + NADH + 5 H(+)(in) = a quinol + NAD(+) + 4 H(+)(out)</text>
        <dbReference type="Rhea" id="RHEA:57888"/>
        <dbReference type="ChEBI" id="CHEBI:15378"/>
        <dbReference type="ChEBI" id="CHEBI:24646"/>
        <dbReference type="ChEBI" id="CHEBI:57540"/>
        <dbReference type="ChEBI" id="CHEBI:57945"/>
        <dbReference type="ChEBI" id="CHEBI:132124"/>
    </reaction>
</comment>
<comment type="function">
    <text evidence="1 10">NDH-1 shuttles electrons from NADH, via FMN and iron-sulfur (Fe-S) centers, to quinones in the respiratory chain. The immediate electron acceptor for the enzyme in this species is believed to be ubiquinone. Couples the redox reaction to proton translocation (for every two electrons transferred, four hydrogen ions are translocated across the cytoplasmic membrane), and thus conserves the redox energy in a proton gradient.</text>
</comment>
<dbReference type="GO" id="GO:0005886">
    <property type="term" value="C:plasma membrane"/>
    <property type="evidence" value="ECO:0007669"/>
    <property type="project" value="UniProtKB-SubCell"/>
</dbReference>